<feature type="transmembrane region" description="Helical" evidence="1">
    <location>
        <begin position="12"/>
        <end position="43"/>
    </location>
</feature>
<proteinExistence type="predicted"/>
<dbReference type="EMBL" id="MEVK01000043">
    <property type="protein sequence ID" value="OGC58092.1"/>
    <property type="molecule type" value="Genomic_DNA"/>
</dbReference>
<name>A0A1F4VLK2_UNCKA</name>
<evidence type="ECO:0000313" key="3">
    <source>
        <dbReference type="Proteomes" id="UP000178964"/>
    </source>
</evidence>
<dbReference type="STRING" id="1802627.A3A70_00210"/>
<protein>
    <submittedName>
        <fullName evidence="2">Uncharacterized protein</fullName>
    </submittedName>
</protein>
<dbReference type="Proteomes" id="UP000178964">
    <property type="component" value="Unassembled WGS sequence"/>
</dbReference>
<evidence type="ECO:0000256" key="1">
    <source>
        <dbReference type="SAM" id="Phobius"/>
    </source>
</evidence>
<accession>A0A1F4VLK2</accession>
<feature type="transmembrane region" description="Helical" evidence="1">
    <location>
        <begin position="86"/>
        <end position="106"/>
    </location>
</feature>
<keyword evidence="1" id="KW-0812">Transmembrane</keyword>
<keyword evidence="1" id="KW-1133">Transmembrane helix</keyword>
<comment type="caution">
    <text evidence="2">The sequence shown here is derived from an EMBL/GenBank/DDBJ whole genome shotgun (WGS) entry which is preliminary data.</text>
</comment>
<reference evidence="2 3" key="1">
    <citation type="journal article" date="2016" name="Nat. Commun.">
        <title>Thousands of microbial genomes shed light on interconnected biogeochemical processes in an aquifer system.</title>
        <authorList>
            <person name="Anantharaman K."/>
            <person name="Brown C.T."/>
            <person name="Hug L.A."/>
            <person name="Sharon I."/>
            <person name="Castelle C.J."/>
            <person name="Probst A.J."/>
            <person name="Thomas B.C."/>
            <person name="Singh A."/>
            <person name="Wilkins M.J."/>
            <person name="Karaoz U."/>
            <person name="Brodie E.L."/>
            <person name="Williams K.H."/>
            <person name="Hubbard S.S."/>
            <person name="Banfield J.F."/>
        </authorList>
    </citation>
    <scope>NUCLEOTIDE SEQUENCE [LARGE SCALE GENOMIC DNA]</scope>
</reference>
<dbReference type="AlphaFoldDB" id="A0A1F4VLK2"/>
<gene>
    <name evidence="2" type="ORF">A3A70_00210</name>
</gene>
<sequence length="114" mass="12965">MSKTYSLASRLNLWVAIITIICFPVLITQLGLLFWVLATLLIISLFLELMLSKPIILLSLLELFSLIIIINFFVRGVMDNLIQFDLGWFTLSLIGLGILTVSILYLHEILVEKL</sequence>
<evidence type="ECO:0000313" key="2">
    <source>
        <dbReference type="EMBL" id="OGC58092.1"/>
    </source>
</evidence>
<feature type="transmembrane region" description="Helical" evidence="1">
    <location>
        <begin position="55"/>
        <end position="74"/>
    </location>
</feature>
<organism evidence="2 3">
    <name type="scientific">candidate division WWE3 bacterium RIFCSPLOWO2_01_FULL_42_11</name>
    <dbReference type="NCBI Taxonomy" id="1802627"/>
    <lineage>
        <taxon>Bacteria</taxon>
        <taxon>Katanobacteria</taxon>
    </lineage>
</organism>
<keyword evidence="1" id="KW-0472">Membrane</keyword>